<dbReference type="EMBL" id="QHLZ01000007">
    <property type="protein sequence ID" value="PXA64954.1"/>
    <property type="molecule type" value="Genomic_DNA"/>
</dbReference>
<dbReference type="GO" id="GO:0022857">
    <property type="term" value="F:transmembrane transporter activity"/>
    <property type="evidence" value="ECO:0007669"/>
    <property type="project" value="InterPro"/>
</dbReference>
<proteinExistence type="predicted"/>
<keyword evidence="2" id="KW-1185">Reference proteome</keyword>
<organism evidence="1 2">
    <name type="scientific">Arthrobacter psychrochitiniphilus</name>
    <dbReference type="NCBI Taxonomy" id="291045"/>
    <lineage>
        <taxon>Bacteria</taxon>
        <taxon>Bacillati</taxon>
        <taxon>Actinomycetota</taxon>
        <taxon>Actinomycetes</taxon>
        <taxon>Micrococcales</taxon>
        <taxon>Micrococcaceae</taxon>
        <taxon>Arthrobacter</taxon>
    </lineage>
</organism>
<accession>A0A2V3DS32</accession>
<comment type="caution">
    <text evidence="1">The sequence shown here is derived from an EMBL/GenBank/DDBJ whole genome shotgun (WGS) entry which is preliminary data.</text>
</comment>
<dbReference type="RefSeq" id="WP_110106618.1">
    <property type="nucleotide sequence ID" value="NZ_JACBZZ010000001.1"/>
</dbReference>
<dbReference type="InterPro" id="IPR011701">
    <property type="entry name" value="MFS"/>
</dbReference>
<protein>
    <submittedName>
        <fullName evidence="1">MFS transporter</fullName>
    </submittedName>
</protein>
<dbReference type="PANTHER" id="PTHR23523">
    <property type="match status" value="1"/>
</dbReference>
<dbReference type="PANTHER" id="PTHR23523:SF2">
    <property type="entry name" value="2-NITROIMIDAZOLE TRANSPORTER"/>
    <property type="match status" value="1"/>
</dbReference>
<gene>
    <name evidence="1" type="ORF">CVS29_12245</name>
</gene>
<dbReference type="InterPro" id="IPR052524">
    <property type="entry name" value="MFS_Cyanate_Porter"/>
</dbReference>
<sequence length="433" mass="45253">MSVKKQQKLWLFAAGIILTALTLRGAVTVVPPLISTINEDLPLSAATIGILGMLPTAAFGLFGFLTPYVIRLASLEKLIVAAILLGIIGQLVRVMVPTTPLFLVFSVVAFGGLGAGNVLLPPLVKKHFPTKIGLMTAVYVTAISIGTALPAQLAVPVADATNWQFSLSSWVALSTVALIPWFVALFSPKTVAGSAGVDTVAGEPAGGVRGETGATTSADALIIHSSAVATAPPPKMNLWRSPTAWGLTFMFGCTSLNTYALFAWLPEILTEAGLDRAHAGSMLALFGALGLPLSLGIPLIAAKLRNPFPAVVVMLGCFVAGYLGLLLSPADGTWLWVSLTGLGPGTFPLALLLINHRTRTQVGAGALSGFGQGMGYTLACTGPLFFGLLRQWTGSWTAPFMFLFATLLLLGAGAWVICRPRMLEDDFAPRLAS</sequence>
<dbReference type="SUPFAM" id="SSF103473">
    <property type="entry name" value="MFS general substrate transporter"/>
    <property type="match status" value="1"/>
</dbReference>
<name>A0A2V3DS32_9MICC</name>
<evidence type="ECO:0000313" key="2">
    <source>
        <dbReference type="Proteomes" id="UP000246303"/>
    </source>
</evidence>
<dbReference type="Proteomes" id="UP000246303">
    <property type="component" value="Unassembled WGS sequence"/>
</dbReference>
<reference evidence="1 2" key="1">
    <citation type="submission" date="2018-05" db="EMBL/GenBank/DDBJ databases">
        <title>Genetic diversity of glacier-inhabiting Cryobacterium bacteria in China and description of Cryobacterium mengkeensis sp. nov. and Arthrobacter glacialis sp. nov.</title>
        <authorList>
            <person name="Liu Q."/>
            <person name="Xin Y.-H."/>
        </authorList>
    </citation>
    <scope>NUCLEOTIDE SEQUENCE [LARGE SCALE GENOMIC DNA]</scope>
    <source>
        <strain evidence="1 2">GP3</strain>
    </source>
</reference>
<dbReference type="InterPro" id="IPR036259">
    <property type="entry name" value="MFS_trans_sf"/>
</dbReference>
<dbReference type="Pfam" id="PF07690">
    <property type="entry name" value="MFS_1"/>
    <property type="match status" value="1"/>
</dbReference>
<dbReference type="Gene3D" id="1.20.1250.20">
    <property type="entry name" value="MFS general substrate transporter like domains"/>
    <property type="match status" value="1"/>
</dbReference>
<evidence type="ECO:0000313" key="1">
    <source>
        <dbReference type="EMBL" id="PXA64954.1"/>
    </source>
</evidence>
<dbReference type="OrthoDB" id="5317164at2"/>
<dbReference type="AlphaFoldDB" id="A0A2V3DS32"/>